<reference evidence="1 2" key="1">
    <citation type="journal article" date="2017" name="Environ. Microbiol.">
        <title>Decay of the glycolytic pathway and adaptation to intranuclear parasitism within Enterocytozoonidae microsporidia.</title>
        <authorList>
            <person name="Wiredu Boakye D."/>
            <person name="Jaroenlak P."/>
            <person name="Prachumwat A."/>
            <person name="Williams T.A."/>
            <person name="Bateman K.S."/>
            <person name="Itsathitphaisarn O."/>
            <person name="Sritunyalucksana K."/>
            <person name="Paszkiewicz K.H."/>
            <person name="Moore K.A."/>
            <person name="Stentiford G.D."/>
            <person name="Williams B.A."/>
        </authorList>
    </citation>
    <scope>NUCLEOTIDE SEQUENCE [LARGE SCALE GENOMIC DNA]</scope>
    <source>
        <strain evidence="1 2">GB1</strain>
    </source>
</reference>
<name>A0A1Y1S606_9MICR</name>
<gene>
    <name evidence="1" type="ORF">ECANGB1_1930</name>
</gene>
<dbReference type="VEuPathDB" id="MicrosporidiaDB:ECANGB1_1930"/>
<dbReference type="AlphaFoldDB" id="A0A1Y1S606"/>
<evidence type="ECO:0000313" key="1">
    <source>
        <dbReference type="EMBL" id="ORD93610.1"/>
    </source>
</evidence>
<proteinExistence type="predicted"/>
<organism evidence="1 2">
    <name type="scientific">Enterospora canceri</name>
    <dbReference type="NCBI Taxonomy" id="1081671"/>
    <lineage>
        <taxon>Eukaryota</taxon>
        <taxon>Fungi</taxon>
        <taxon>Fungi incertae sedis</taxon>
        <taxon>Microsporidia</taxon>
        <taxon>Enterocytozoonidae</taxon>
        <taxon>Enterospora</taxon>
    </lineage>
</organism>
<dbReference type="Proteomes" id="UP000192639">
    <property type="component" value="Unassembled WGS sequence"/>
</dbReference>
<evidence type="ECO:0000313" key="2">
    <source>
        <dbReference type="Proteomes" id="UP000192639"/>
    </source>
</evidence>
<comment type="caution">
    <text evidence="1">The sequence shown here is derived from an EMBL/GenBank/DDBJ whole genome shotgun (WGS) entry which is preliminary data.</text>
</comment>
<protein>
    <submittedName>
        <fullName evidence="1">Uncharacterized protein</fullName>
    </submittedName>
</protein>
<dbReference type="EMBL" id="LWDP01000062">
    <property type="protein sequence ID" value="ORD93610.1"/>
    <property type="molecule type" value="Genomic_DNA"/>
</dbReference>
<accession>A0A1Y1S606</accession>
<keyword evidence="2" id="KW-1185">Reference proteome</keyword>
<sequence length="114" mass="13213">MCLDEVAEYQKCIHEYAPIDSVFEQVEHPLEFVHVVALVDVCQHSVDFAIYDSNCTVFSQKEWIHVDLVISHQRLFQEDCLRQNVFDDVDVSEVIGYECLQVINKLTLVEGHSK</sequence>